<protein>
    <submittedName>
        <fullName evidence="1">Uncharacterized protein</fullName>
    </submittedName>
</protein>
<dbReference type="Proteomes" id="UP000310017">
    <property type="component" value="Chromosome"/>
</dbReference>
<reference evidence="1 2" key="1">
    <citation type="submission" date="2019-05" db="EMBL/GenBank/DDBJ databases">
        <title>Genome sequencing of F202Z8.</title>
        <authorList>
            <person name="Kwon Y.M."/>
        </authorList>
    </citation>
    <scope>NUCLEOTIDE SEQUENCE [LARGE SCALE GENOMIC DNA]</scope>
    <source>
        <strain evidence="1 2">F202Z8</strain>
    </source>
</reference>
<dbReference type="EMBL" id="CP040710">
    <property type="protein sequence ID" value="QCW99442.1"/>
    <property type="molecule type" value="Genomic_DNA"/>
</dbReference>
<gene>
    <name evidence="1" type="ORF">FGM00_04705</name>
</gene>
<sequence length="121" mass="14248">MTGKKLLHNEALNVQDNIEMYYGTTDNFYNELYLKFLDRHSAVERHLKARVAAIDKQIEWVREEIAIFGSQNAEKILDAIRLDAEILITKKELAEHQEELAKYDTGFLSFWEDIKHKFGFN</sequence>
<organism evidence="1 2">
    <name type="scientific">Aggregatimonas sangjinii</name>
    <dbReference type="NCBI Taxonomy" id="2583587"/>
    <lineage>
        <taxon>Bacteria</taxon>
        <taxon>Pseudomonadati</taxon>
        <taxon>Bacteroidota</taxon>
        <taxon>Flavobacteriia</taxon>
        <taxon>Flavobacteriales</taxon>
        <taxon>Flavobacteriaceae</taxon>
        <taxon>Aggregatimonas</taxon>
    </lineage>
</organism>
<dbReference type="KEGG" id="asag:FGM00_04705"/>
<dbReference type="AlphaFoldDB" id="A0A5B7SR03"/>
<name>A0A5B7SR03_9FLAO</name>
<evidence type="ECO:0000313" key="2">
    <source>
        <dbReference type="Proteomes" id="UP000310017"/>
    </source>
</evidence>
<dbReference type="RefSeq" id="WP_138851795.1">
    <property type="nucleotide sequence ID" value="NZ_CP040710.1"/>
</dbReference>
<proteinExistence type="predicted"/>
<keyword evidence="2" id="KW-1185">Reference proteome</keyword>
<evidence type="ECO:0000313" key="1">
    <source>
        <dbReference type="EMBL" id="QCW99442.1"/>
    </source>
</evidence>
<accession>A0A5B7SR03</accession>